<feature type="compositionally biased region" description="Basic and acidic residues" evidence="1">
    <location>
        <begin position="189"/>
        <end position="200"/>
    </location>
</feature>
<reference evidence="3 4" key="1">
    <citation type="submission" date="2018-10" db="EMBL/GenBank/DDBJ databases">
        <title>Paraburkholderia sp. 7MK8-2, isolated from soil.</title>
        <authorList>
            <person name="Gao Z.-H."/>
            <person name="Qiu L.-H."/>
        </authorList>
    </citation>
    <scope>NUCLEOTIDE SEQUENCE [LARGE SCALE GENOMIC DNA]</scope>
    <source>
        <strain evidence="3 4">7MK8-2</strain>
    </source>
</reference>
<proteinExistence type="predicted"/>
<dbReference type="Proteomes" id="UP000280434">
    <property type="component" value="Unassembled WGS sequence"/>
</dbReference>
<protein>
    <recommendedName>
        <fullName evidence="2">Bacteriophage T5 Orf172 DNA-binding domain-containing protein</fullName>
    </recommendedName>
</protein>
<feature type="region of interest" description="Disordered" evidence="1">
    <location>
        <begin position="400"/>
        <end position="460"/>
    </location>
</feature>
<name>A0A494XLD6_9BURK</name>
<sequence>MSTQATHTKKRRWYREDDKCPKCQDGRIKVRPNKKDGSLFFGCSNFPKLNCRFQEDIPERPGYVYVLSNPGYHLNGIPVVKIGYTTNTMKASLEQIDKTGVPFEFQVEYQKMVWKAWATMRKAHITLQAKRLNPDSIERDFFVCSIQEAVDAVAAAVQGDISYKAERPSELRSADDDVDPEAQLEPDAEEQRSTREAWRTSRRTETPGYVYVLANDVYHDGKAPLLKIGYTAWEPQQRADALYHWDYRNLDYRGVPQRFKVVHFARFERAFDAEQGVHEALDAFRVNPHREFFSCTLSQVVAAIQAELDREAREKVQREAAEQARKYQEAAQRQAREREVRTSPPQIHVPPPIPVRHTPGQPKIRTRRSLLSRLVIAGSVLGAVYAFDLLSDWLKPHPAPASTPAIQRPVNDQKTKKTDGHTTKRKKHRSVKKRQSAISAVEPEQQNEMPPPADVAPPDQ</sequence>
<dbReference type="AlphaFoldDB" id="A0A494XLD6"/>
<feature type="compositionally biased region" description="Pro residues" evidence="1">
    <location>
        <begin position="449"/>
        <end position="460"/>
    </location>
</feature>
<keyword evidence="4" id="KW-1185">Reference proteome</keyword>
<feature type="compositionally biased region" description="Basic residues" evidence="1">
    <location>
        <begin position="423"/>
        <end position="435"/>
    </location>
</feature>
<feature type="domain" description="Bacteriophage T5 Orf172 DNA-binding" evidence="2">
    <location>
        <begin position="74"/>
        <end position="156"/>
    </location>
</feature>
<feature type="compositionally biased region" description="Basic and acidic residues" evidence="1">
    <location>
        <begin position="323"/>
        <end position="341"/>
    </location>
</feature>
<dbReference type="EMBL" id="RBZV01000002">
    <property type="protein sequence ID" value="RKP50552.1"/>
    <property type="molecule type" value="Genomic_DNA"/>
</dbReference>
<organism evidence="3 4">
    <name type="scientific">Trinickia fusca</name>
    <dbReference type="NCBI Taxonomy" id="2419777"/>
    <lineage>
        <taxon>Bacteria</taxon>
        <taxon>Pseudomonadati</taxon>
        <taxon>Pseudomonadota</taxon>
        <taxon>Betaproteobacteria</taxon>
        <taxon>Burkholderiales</taxon>
        <taxon>Burkholderiaceae</taxon>
        <taxon>Trinickia</taxon>
    </lineage>
</organism>
<dbReference type="Pfam" id="PF10544">
    <property type="entry name" value="T5orf172"/>
    <property type="match status" value="2"/>
</dbReference>
<feature type="compositionally biased region" description="Acidic residues" evidence="1">
    <location>
        <begin position="176"/>
        <end position="188"/>
    </location>
</feature>
<evidence type="ECO:0000313" key="4">
    <source>
        <dbReference type="Proteomes" id="UP000280434"/>
    </source>
</evidence>
<comment type="caution">
    <text evidence="3">The sequence shown here is derived from an EMBL/GenBank/DDBJ whole genome shotgun (WGS) entry which is preliminary data.</text>
</comment>
<feature type="compositionally biased region" description="Basic and acidic residues" evidence="1">
    <location>
        <begin position="411"/>
        <end position="422"/>
    </location>
</feature>
<feature type="domain" description="Bacteriophage T5 Orf172 DNA-binding" evidence="2">
    <location>
        <begin position="220"/>
        <end position="307"/>
    </location>
</feature>
<dbReference type="OrthoDB" id="8265034at2"/>
<feature type="region of interest" description="Disordered" evidence="1">
    <location>
        <begin position="167"/>
        <end position="200"/>
    </location>
</feature>
<accession>A0A494XLD6</accession>
<feature type="region of interest" description="Disordered" evidence="1">
    <location>
        <begin position="323"/>
        <end position="362"/>
    </location>
</feature>
<evidence type="ECO:0000313" key="3">
    <source>
        <dbReference type="EMBL" id="RKP50552.1"/>
    </source>
</evidence>
<evidence type="ECO:0000256" key="1">
    <source>
        <dbReference type="SAM" id="MobiDB-lite"/>
    </source>
</evidence>
<dbReference type="Gene3D" id="3.30.65.10">
    <property type="entry name" value="Bacterial Topoisomerase I, domain 1"/>
    <property type="match status" value="1"/>
</dbReference>
<dbReference type="InterPro" id="IPR018306">
    <property type="entry name" value="Phage_T5_Orf172_DNA-bd"/>
</dbReference>
<evidence type="ECO:0000259" key="2">
    <source>
        <dbReference type="SMART" id="SM00974"/>
    </source>
</evidence>
<gene>
    <name evidence="3" type="ORF">D7S89_05465</name>
</gene>
<dbReference type="SMART" id="SM00974">
    <property type="entry name" value="T5orf172"/>
    <property type="match status" value="2"/>
</dbReference>
<dbReference type="RefSeq" id="WP_121276426.1">
    <property type="nucleotide sequence ID" value="NZ_RBZV01000002.1"/>
</dbReference>